<evidence type="ECO:0000313" key="4">
    <source>
        <dbReference type="Proteomes" id="UP000197208"/>
    </source>
</evidence>
<dbReference type="InterPro" id="IPR048792">
    <property type="entry name" value="CarD_C"/>
</dbReference>
<dbReference type="PANTHER" id="PTHR38447:SF1">
    <property type="entry name" value="RNA POLYMERASE-BINDING TRANSCRIPTION FACTOR CARD"/>
    <property type="match status" value="1"/>
</dbReference>
<dbReference type="InterPro" id="IPR003711">
    <property type="entry name" value="CarD-like/TRCF_RID"/>
</dbReference>
<dbReference type="EMBL" id="NHMK01000031">
    <property type="protein sequence ID" value="OWL93754.1"/>
    <property type="molecule type" value="Genomic_DNA"/>
</dbReference>
<evidence type="ECO:0000313" key="3">
    <source>
        <dbReference type="EMBL" id="OWL93754.1"/>
    </source>
</evidence>
<dbReference type="InterPro" id="IPR052531">
    <property type="entry name" value="CarD-like_regulator"/>
</dbReference>
<dbReference type="Gene3D" id="2.40.10.170">
    <property type="match status" value="1"/>
</dbReference>
<gene>
    <name evidence="3" type="ORF">CBQ26_18885</name>
</gene>
<dbReference type="Pfam" id="PF02559">
    <property type="entry name" value="CarD_TRCF_RID"/>
    <property type="match status" value="1"/>
</dbReference>
<organism evidence="3 4">
    <name type="scientific">Deinococcus indicus</name>
    <dbReference type="NCBI Taxonomy" id="223556"/>
    <lineage>
        <taxon>Bacteria</taxon>
        <taxon>Thermotogati</taxon>
        <taxon>Deinococcota</taxon>
        <taxon>Deinococci</taxon>
        <taxon>Deinococcales</taxon>
        <taxon>Deinococcaceae</taxon>
        <taxon>Deinococcus</taxon>
    </lineage>
</organism>
<feature type="region of interest" description="Disordered" evidence="1">
    <location>
        <begin position="1"/>
        <end position="26"/>
    </location>
</feature>
<dbReference type="InterPro" id="IPR036101">
    <property type="entry name" value="CarD-like/TRCF_RID_sf"/>
</dbReference>
<sequence>MRQWRVGTTPPVGTFRSEHGQHASRGDTLKQTAFQPGDRVVLPPYGIGVVRGTCLRPVSGQSHAYYQVEFPNTSSKAFVPVAAPDIAGMRAALTARDMPALLDSLKTSSLNLPRQWAARHRRVTEILVGGNPFELAILTCELRRWNVERGLPDLDRQAFRRAIKLLEQEVSGLQDQGAQDVQNLLVHAWNETPQST</sequence>
<comment type="caution">
    <text evidence="3">The sequence shown here is derived from an EMBL/GenBank/DDBJ whole genome shotgun (WGS) entry which is preliminary data.</text>
</comment>
<dbReference type="AlphaFoldDB" id="A0A246BF08"/>
<protein>
    <submittedName>
        <fullName evidence="3">CarD family transcriptional regulator</fullName>
    </submittedName>
</protein>
<keyword evidence="4" id="KW-1185">Reference proteome</keyword>
<reference evidence="3 4" key="1">
    <citation type="submission" date="2017-05" db="EMBL/GenBank/DDBJ databases">
        <title>De novo genome assembly of Deniococcus indicus strain DR1.</title>
        <authorList>
            <person name="Chauhan D."/>
            <person name="Yennamalli R.M."/>
            <person name="Priyadarshini R."/>
        </authorList>
    </citation>
    <scope>NUCLEOTIDE SEQUENCE [LARGE SCALE GENOMIC DNA]</scope>
    <source>
        <strain evidence="3 4">DR1</strain>
    </source>
</reference>
<feature type="compositionally biased region" description="Basic and acidic residues" evidence="1">
    <location>
        <begin position="16"/>
        <end position="26"/>
    </location>
</feature>
<dbReference type="Proteomes" id="UP000197208">
    <property type="component" value="Unassembled WGS sequence"/>
</dbReference>
<dbReference type="GO" id="GO:0009303">
    <property type="term" value="P:rRNA transcription"/>
    <property type="evidence" value="ECO:0007669"/>
    <property type="project" value="TreeGrafter"/>
</dbReference>
<dbReference type="SMART" id="SM01058">
    <property type="entry name" value="CarD_TRCF"/>
    <property type="match status" value="1"/>
</dbReference>
<dbReference type="InterPro" id="IPR042215">
    <property type="entry name" value="CarD-like_C"/>
</dbReference>
<accession>A0A246BF08</accession>
<feature type="domain" description="CarD-like/TRCF RNAP-interacting" evidence="2">
    <location>
        <begin position="33"/>
        <end position="143"/>
    </location>
</feature>
<dbReference type="Gene3D" id="1.20.58.1290">
    <property type="entry name" value="CarD-like, C-terminal domain"/>
    <property type="match status" value="1"/>
</dbReference>
<name>A0A246BF08_9DEIO</name>
<dbReference type="PANTHER" id="PTHR38447">
    <property type="entry name" value="TRANSCRIPTION FACTOR YDEB-RELATED"/>
    <property type="match status" value="1"/>
</dbReference>
<proteinExistence type="predicted"/>
<dbReference type="Pfam" id="PF21095">
    <property type="entry name" value="CarD_C"/>
    <property type="match status" value="1"/>
</dbReference>
<dbReference type="SUPFAM" id="SSF141259">
    <property type="entry name" value="CarD-like"/>
    <property type="match status" value="1"/>
</dbReference>
<dbReference type="OrthoDB" id="66163at2"/>
<evidence type="ECO:0000256" key="1">
    <source>
        <dbReference type="SAM" id="MobiDB-lite"/>
    </source>
</evidence>
<evidence type="ECO:0000259" key="2">
    <source>
        <dbReference type="SMART" id="SM01058"/>
    </source>
</evidence>